<dbReference type="Gene3D" id="1.20.1260.10">
    <property type="match status" value="1"/>
</dbReference>
<feature type="domain" description="Rubredoxin-like" evidence="9">
    <location>
        <begin position="153"/>
        <end position="187"/>
    </location>
</feature>
<keyword evidence="5" id="KW-0408">Iron</keyword>
<dbReference type="AlphaFoldDB" id="A0AAE3MHI6"/>
<dbReference type="InterPro" id="IPR009078">
    <property type="entry name" value="Ferritin-like_SF"/>
</dbReference>
<dbReference type="CDD" id="cd00729">
    <property type="entry name" value="rubredoxin_SM"/>
    <property type="match status" value="1"/>
</dbReference>
<name>A0AAE3MHI6_9BACT</name>
<keyword evidence="3" id="KW-0479">Metal-binding</keyword>
<comment type="caution">
    <text evidence="11">The sequence shown here is derived from an EMBL/GenBank/DDBJ whole genome shotgun (WGS) entry which is preliminary data.</text>
</comment>
<dbReference type="InterPro" id="IPR052364">
    <property type="entry name" value="Rubrerythrin"/>
</dbReference>
<dbReference type="CDD" id="cd01041">
    <property type="entry name" value="Rubrerythrin"/>
    <property type="match status" value="1"/>
</dbReference>
<dbReference type="GO" id="GO:0016491">
    <property type="term" value="F:oxidoreductase activity"/>
    <property type="evidence" value="ECO:0007669"/>
    <property type="project" value="InterPro"/>
</dbReference>
<comment type="subunit">
    <text evidence="7">Homodimer. Possesses two rubredoxin-like centers and two non-sulfur oxo-bridged di-iron centers per dimer.</text>
</comment>
<evidence type="ECO:0000256" key="5">
    <source>
        <dbReference type="ARBA" id="ARBA00023004"/>
    </source>
</evidence>
<dbReference type="PANTHER" id="PTHR43865:SF1">
    <property type="entry name" value="RUBRERYTHRIN-RELATED"/>
    <property type="match status" value="1"/>
</dbReference>
<dbReference type="PROSITE" id="PS50905">
    <property type="entry name" value="FERRITIN_LIKE"/>
    <property type="match status" value="1"/>
</dbReference>
<evidence type="ECO:0000313" key="11">
    <source>
        <dbReference type="EMBL" id="MCW3807726.1"/>
    </source>
</evidence>
<gene>
    <name evidence="11" type="ORF">OM074_19010</name>
</gene>
<dbReference type="InterPro" id="IPR003251">
    <property type="entry name" value="Rr_diiron-bd_dom"/>
</dbReference>
<evidence type="ECO:0000256" key="3">
    <source>
        <dbReference type="ARBA" id="ARBA00022723"/>
    </source>
</evidence>
<dbReference type="Pfam" id="PF21349">
    <property type="entry name" value="RUBY_RBDX"/>
    <property type="match status" value="1"/>
</dbReference>
<dbReference type="EMBL" id="JAPDPI010000057">
    <property type="protein sequence ID" value="MCW3807726.1"/>
    <property type="molecule type" value="Genomic_DNA"/>
</dbReference>
<dbReference type="InterPro" id="IPR009040">
    <property type="entry name" value="Ferritin-like_diiron"/>
</dbReference>
<dbReference type="Pfam" id="PF02915">
    <property type="entry name" value="Rubrerythrin"/>
    <property type="match status" value="1"/>
</dbReference>
<evidence type="ECO:0000256" key="6">
    <source>
        <dbReference type="ARBA" id="ARBA00055868"/>
    </source>
</evidence>
<evidence type="ECO:0000256" key="2">
    <source>
        <dbReference type="ARBA" id="ARBA00022448"/>
    </source>
</evidence>
<dbReference type="RefSeq" id="WP_301202177.1">
    <property type="nucleotide sequence ID" value="NZ_JAPDPI010000057.1"/>
</dbReference>
<evidence type="ECO:0000256" key="8">
    <source>
        <dbReference type="ARBA" id="ARBA00069213"/>
    </source>
</evidence>
<evidence type="ECO:0000256" key="1">
    <source>
        <dbReference type="ARBA" id="ARBA00001965"/>
    </source>
</evidence>
<dbReference type="InterPro" id="IPR024934">
    <property type="entry name" value="Rubredoxin-like_dom"/>
</dbReference>
<dbReference type="InterPro" id="IPR048574">
    <property type="entry name" value="RUBY_RBDX"/>
</dbReference>
<reference evidence="11" key="1">
    <citation type="submission" date="2022-10" db="EMBL/GenBank/DDBJ databases">
        <authorList>
            <person name="Yu W.X."/>
        </authorList>
    </citation>
    <scope>NUCLEOTIDE SEQUENCE</scope>
    <source>
        <strain evidence="11">D04</strain>
    </source>
</reference>
<evidence type="ECO:0000256" key="7">
    <source>
        <dbReference type="ARBA" id="ARBA00063441"/>
    </source>
</evidence>
<evidence type="ECO:0000313" key="12">
    <source>
        <dbReference type="Proteomes" id="UP001207408"/>
    </source>
</evidence>
<comment type="function">
    <text evidence="6">May provide oxidative stress protection via catalytic reduction of intracellular hydrogen peroxide.</text>
</comment>
<keyword evidence="2" id="KW-0813">Transport</keyword>
<dbReference type="GO" id="GO:0005506">
    <property type="term" value="F:iron ion binding"/>
    <property type="evidence" value="ECO:0007669"/>
    <property type="project" value="InterPro"/>
</dbReference>
<feature type="domain" description="Ferritin-like diiron" evidence="10">
    <location>
        <begin position="3"/>
        <end position="146"/>
    </location>
</feature>
<protein>
    <recommendedName>
        <fullName evidence="8">Rubrerythrin</fullName>
    </recommendedName>
</protein>
<evidence type="ECO:0000259" key="9">
    <source>
        <dbReference type="PROSITE" id="PS50903"/>
    </source>
</evidence>
<evidence type="ECO:0000256" key="4">
    <source>
        <dbReference type="ARBA" id="ARBA00022982"/>
    </source>
</evidence>
<dbReference type="NCBIfam" id="NF045767">
    <property type="entry name" value="RuberyRbr"/>
    <property type="match status" value="1"/>
</dbReference>
<comment type="cofactor">
    <cofactor evidence="1">
        <name>Fe(3+)</name>
        <dbReference type="ChEBI" id="CHEBI:29034"/>
    </cofactor>
</comment>
<dbReference type="PROSITE" id="PS50903">
    <property type="entry name" value="RUBREDOXIN_LIKE"/>
    <property type="match status" value="1"/>
</dbReference>
<sequence length="191" mass="21901">MNSLKGTKTEQNLLKAFAGESQARMRYNYFAKQAKKEGLEQIAALFEETAENEKEHAKRFFKFLEGGMVEITAAYPAGKIGTTLENLKASADGENEEWTELYPEFAKIAEEEGFKEVAIAFKLIAKVEEAHEKRYRTLYENLENGKVFEKEDKVVWKCRNCGYLHEGTKALKNCPACLHSQAYFEIKETNY</sequence>
<organism evidence="11 12">
    <name type="scientific">Plebeiibacterium marinum</name>
    <dbReference type="NCBI Taxonomy" id="2992111"/>
    <lineage>
        <taxon>Bacteria</taxon>
        <taxon>Pseudomonadati</taxon>
        <taxon>Bacteroidota</taxon>
        <taxon>Bacteroidia</taxon>
        <taxon>Marinilabiliales</taxon>
        <taxon>Marinilabiliaceae</taxon>
        <taxon>Plebeiibacterium</taxon>
    </lineage>
</organism>
<keyword evidence="12" id="KW-1185">Reference proteome</keyword>
<keyword evidence="4" id="KW-0249">Electron transport</keyword>
<dbReference type="SUPFAM" id="SSF57802">
    <property type="entry name" value="Rubredoxin-like"/>
    <property type="match status" value="1"/>
</dbReference>
<accession>A0AAE3MHI6</accession>
<proteinExistence type="predicted"/>
<dbReference type="Gene3D" id="2.20.28.10">
    <property type="match status" value="1"/>
</dbReference>
<dbReference type="FunFam" id="2.20.28.10:FF:000018">
    <property type="entry name" value="Rubrerythrin"/>
    <property type="match status" value="1"/>
</dbReference>
<dbReference type="PANTHER" id="PTHR43865">
    <property type="entry name" value="RUBRERYTHRIN-RELATED"/>
    <property type="match status" value="1"/>
</dbReference>
<dbReference type="Proteomes" id="UP001207408">
    <property type="component" value="Unassembled WGS sequence"/>
</dbReference>
<dbReference type="InterPro" id="IPR012347">
    <property type="entry name" value="Ferritin-like"/>
</dbReference>
<dbReference type="SUPFAM" id="SSF47240">
    <property type="entry name" value="Ferritin-like"/>
    <property type="match status" value="1"/>
</dbReference>
<evidence type="ECO:0000259" key="10">
    <source>
        <dbReference type="PROSITE" id="PS50905"/>
    </source>
</evidence>